<dbReference type="PANTHER" id="PTHR43153">
    <property type="entry name" value="ELECTRON TRANSFER FLAVOPROTEIN ALPHA"/>
    <property type="match status" value="1"/>
</dbReference>
<dbReference type="InterPro" id="IPR033947">
    <property type="entry name" value="ETF_alpha_N"/>
</dbReference>
<dbReference type="InterPro" id="IPR001308">
    <property type="entry name" value="ETF_a/FixB"/>
</dbReference>
<dbReference type="SMART" id="SM00893">
    <property type="entry name" value="ETF"/>
    <property type="match status" value="1"/>
</dbReference>
<dbReference type="Pfam" id="PF01012">
    <property type="entry name" value="ETF"/>
    <property type="match status" value="1"/>
</dbReference>
<feature type="domain" description="4Fe-4S ferredoxin-type" evidence="2">
    <location>
        <begin position="33"/>
        <end position="61"/>
    </location>
</feature>
<dbReference type="Gene3D" id="3.40.50.620">
    <property type="entry name" value="HUPs"/>
    <property type="match status" value="1"/>
</dbReference>
<dbReference type="CDD" id="cd01715">
    <property type="entry name" value="ETF_alpha"/>
    <property type="match status" value="1"/>
</dbReference>
<evidence type="ECO:0000256" key="1">
    <source>
        <dbReference type="ARBA" id="ARBA00005817"/>
    </source>
</evidence>
<dbReference type="InterPro" id="IPR014731">
    <property type="entry name" value="ETF_asu_C"/>
</dbReference>
<dbReference type="SUPFAM" id="SSF52467">
    <property type="entry name" value="DHS-like NAD/FAD-binding domain"/>
    <property type="match status" value="1"/>
</dbReference>
<dbReference type="PANTHER" id="PTHR43153:SF1">
    <property type="entry name" value="ELECTRON TRANSFER FLAVOPROTEIN SUBUNIT ALPHA, MITOCHONDRIAL"/>
    <property type="match status" value="1"/>
</dbReference>
<reference evidence="3 4" key="1">
    <citation type="submission" date="2021-06" db="EMBL/GenBank/DDBJ databases">
        <title>Description of novel taxa of the family Lachnospiraceae.</title>
        <authorList>
            <person name="Chaplin A.V."/>
            <person name="Sokolova S.R."/>
            <person name="Pikina A.P."/>
            <person name="Korzhanova M."/>
            <person name="Belova V."/>
            <person name="Korostin D."/>
            <person name="Efimov B.A."/>
        </authorList>
    </citation>
    <scope>NUCLEOTIDE SEQUENCE [LARGE SCALE GENOMIC DNA]</scope>
    <source>
        <strain evidence="3 4">ASD4241</strain>
    </source>
</reference>
<dbReference type="PROSITE" id="PS51379">
    <property type="entry name" value="4FE4S_FER_2"/>
    <property type="match status" value="1"/>
</dbReference>
<gene>
    <name evidence="3" type="ORF">KTH90_01695</name>
</gene>
<evidence type="ECO:0000313" key="4">
    <source>
        <dbReference type="Proteomes" id="UP001314681"/>
    </source>
</evidence>
<dbReference type="InterPro" id="IPR014730">
    <property type="entry name" value="ETF_a/b_N"/>
</dbReference>
<dbReference type="InterPro" id="IPR017896">
    <property type="entry name" value="4Fe4S_Fe-S-bd"/>
</dbReference>
<dbReference type="SUPFAM" id="SSF52402">
    <property type="entry name" value="Adenine nucleotide alpha hydrolases-like"/>
    <property type="match status" value="1"/>
</dbReference>
<dbReference type="EMBL" id="JAHQCX010000001">
    <property type="protein sequence ID" value="MBU9724719.1"/>
    <property type="molecule type" value="Genomic_DNA"/>
</dbReference>
<evidence type="ECO:0000259" key="2">
    <source>
        <dbReference type="PROSITE" id="PS51379"/>
    </source>
</evidence>
<evidence type="ECO:0000313" key="3">
    <source>
        <dbReference type="EMBL" id="MBU9724719.1"/>
    </source>
</evidence>
<dbReference type="Proteomes" id="UP001314681">
    <property type="component" value="Unassembled WGS sequence"/>
</dbReference>
<accession>A0ABS6K1J8</accession>
<comment type="similarity">
    <text evidence="1">Belongs to the ETF alpha-subunit/FixB family.</text>
</comment>
<sequence>MPALTIHQHKVTPQTAKELESLCPFSAISYRDGLLEINSGCKMCKICIKKGPAGVITMSEEPAVALFSKEAWQGIAVFAECRNGRLHNVTLELIGKAKELAAVIHHPVYVLLAGYNARPLAEQLLHYGADHIYLYDAPHLQHYLPELYVNLLEDFIRNIHPSCVMIGATHAGRTLASRTAARFRAGLTADCTLLEMKENTDLVQIRPAFGGNIMAQIVTPNHRPQFCTVRSKVFPVPPPSDQPHGSITEITPEARLLKSETRILEIQPKAPALDIAESKIIVAVGRGIKKQADLKLAEKLSAVLNAQLACTRPLVENGWFDAKRQIGLSGRTVNADLIITLGISGSVQFAAGMRNSACIIAINSDPNAPVFDIAHYGFVGDLYQLLSGFLQILEPDSKPETHPRLGNEAVSIQKKEER</sequence>
<dbReference type="InterPro" id="IPR029035">
    <property type="entry name" value="DHS-like_NAD/FAD-binding_dom"/>
</dbReference>
<dbReference type="Pfam" id="PF00766">
    <property type="entry name" value="ETF_alpha"/>
    <property type="match status" value="1"/>
</dbReference>
<comment type="caution">
    <text evidence="3">The sequence shown here is derived from an EMBL/GenBank/DDBJ whole genome shotgun (WGS) entry which is preliminary data.</text>
</comment>
<dbReference type="RefSeq" id="WP_158351864.1">
    <property type="nucleotide sequence ID" value="NZ_JAHQCX010000001.1"/>
</dbReference>
<dbReference type="SUPFAM" id="SSF54862">
    <property type="entry name" value="4Fe-4S ferredoxins"/>
    <property type="match status" value="1"/>
</dbReference>
<dbReference type="InterPro" id="IPR014729">
    <property type="entry name" value="Rossmann-like_a/b/a_fold"/>
</dbReference>
<protein>
    <submittedName>
        <fullName evidence="3">Electron transfer flavoprotein subunit alpha</fullName>
    </submittedName>
</protein>
<dbReference type="Gene3D" id="3.40.50.1220">
    <property type="entry name" value="TPP-binding domain"/>
    <property type="match status" value="1"/>
</dbReference>
<keyword evidence="4" id="KW-1185">Reference proteome</keyword>
<organism evidence="3 4">
    <name type="scientific">Diplocloster modestus</name>
    <dbReference type="NCBI Taxonomy" id="2850322"/>
    <lineage>
        <taxon>Bacteria</taxon>
        <taxon>Bacillati</taxon>
        <taxon>Bacillota</taxon>
        <taxon>Clostridia</taxon>
        <taxon>Lachnospirales</taxon>
        <taxon>Lachnospiraceae</taxon>
        <taxon>Diplocloster</taxon>
    </lineage>
</organism>
<name>A0ABS6K1J8_9FIRM</name>
<proteinExistence type="inferred from homology"/>